<sequence length="72" mass="7922">MEKRKCKIQRSNGKGRGWHTQSALGLFTDGIPRFDKLAHTISTRIARVPKNALPRVPASEESSLPRAVIPSG</sequence>
<reference evidence="1 2" key="1">
    <citation type="journal article" date="2018" name="Nat. Ecol. Evol.">
        <title>Pezizomycetes genomes reveal the molecular basis of ectomycorrhizal truffle lifestyle.</title>
        <authorList>
            <person name="Murat C."/>
            <person name="Payen T."/>
            <person name="Noel B."/>
            <person name="Kuo A."/>
            <person name="Morin E."/>
            <person name="Chen J."/>
            <person name="Kohler A."/>
            <person name="Krizsan K."/>
            <person name="Balestrini R."/>
            <person name="Da Silva C."/>
            <person name="Montanini B."/>
            <person name="Hainaut M."/>
            <person name="Levati E."/>
            <person name="Barry K.W."/>
            <person name="Belfiori B."/>
            <person name="Cichocki N."/>
            <person name="Clum A."/>
            <person name="Dockter R.B."/>
            <person name="Fauchery L."/>
            <person name="Guy J."/>
            <person name="Iotti M."/>
            <person name="Le Tacon F."/>
            <person name="Lindquist E.A."/>
            <person name="Lipzen A."/>
            <person name="Malagnac F."/>
            <person name="Mello A."/>
            <person name="Molinier V."/>
            <person name="Miyauchi S."/>
            <person name="Poulain J."/>
            <person name="Riccioni C."/>
            <person name="Rubini A."/>
            <person name="Sitrit Y."/>
            <person name="Splivallo R."/>
            <person name="Traeger S."/>
            <person name="Wang M."/>
            <person name="Zifcakova L."/>
            <person name="Wipf D."/>
            <person name="Zambonelli A."/>
            <person name="Paolocci F."/>
            <person name="Nowrousian M."/>
            <person name="Ottonello S."/>
            <person name="Baldrian P."/>
            <person name="Spatafora J.W."/>
            <person name="Henrissat B."/>
            <person name="Nagy L.G."/>
            <person name="Aury J.M."/>
            <person name="Wincker P."/>
            <person name="Grigoriev I.V."/>
            <person name="Bonfante P."/>
            <person name="Martin F.M."/>
        </authorList>
    </citation>
    <scope>NUCLEOTIDE SEQUENCE [LARGE SCALE GENOMIC DNA]</scope>
    <source>
        <strain evidence="1 2">120613-1</strain>
    </source>
</reference>
<feature type="non-terminal residue" evidence="1">
    <location>
        <position position="72"/>
    </location>
</feature>
<accession>A0A3N4IZ30</accession>
<organism evidence="1 2">
    <name type="scientific">Choiromyces venosus 120613-1</name>
    <dbReference type="NCBI Taxonomy" id="1336337"/>
    <lineage>
        <taxon>Eukaryota</taxon>
        <taxon>Fungi</taxon>
        <taxon>Dikarya</taxon>
        <taxon>Ascomycota</taxon>
        <taxon>Pezizomycotina</taxon>
        <taxon>Pezizomycetes</taxon>
        <taxon>Pezizales</taxon>
        <taxon>Tuberaceae</taxon>
        <taxon>Choiromyces</taxon>
    </lineage>
</organism>
<proteinExistence type="predicted"/>
<keyword evidence="2" id="KW-1185">Reference proteome</keyword>
<evidence type="ECO:0000313" key="1">
    <source>
        <dbReference type="EMBL" id="RPA91422.1"/>
    </source>
</evidence>
<dbReference type="AlphaFoldDB" id="A0A3N4IZ30"/>
<dbReference type="EMBL" id="ML120497">
    <property type="protein sequence ID" value="RPA91422.1"/>
    <property type="molecule type" value="Genomic_DNA"/>
</dbReference>
<evidence type="ECO:0000313" key="2">
    <source>
        <dbReference type="Proteomes" id="UP000276215"/>
    </source>
</evidence>
<gene>
    <name evidence="1" type="ORF">L873DRAFT_1819497</name>
</gene>
<protein>
    <submittedName>
        <fullName evidence="1">Uncharacterized protein</fullName>
    </submittedName>
</protein>
<name>A0A3N4IZ30_9PEZI</name>
<dbReference type="Proteomes" id="UP000276215">
    <property type="component" value="Unassembled WGS sequence"/>
</dbReference>